<accession>A0AA86YK18</accession>
<dbReference type="EMBL" id="ABJD02000101">
    <property type="protein sequence ID" value="EDU58625.1"/>
    <property type="molecule type" value="Genomic_DNA"/>
</dbReference>
<proteinExistence type="predicted"/>
<reference evidence="1 2" key="3">
    <citation type="submission" date="2008-05" db="EMBL/GenBank/DDBJ databases">
        <authorList>
            <person name="Fulton L."/>
            <person name="Clifton S."/>
            <person name="Fulton B."/>
            <person name="Xu J."/>
            <person name="Minx P."/>
            <person name="Pepin K.H."/>
            <person name="Johnson M."/>
            <person name="Thiruvilangam P."/>
            <person name="Bhonagiri V."/>
            <person name="Nash W.E."/>
            <person name="Mardis E.R."/>
            <person name="Wilson R.K."/>
        </authorList>
    </citation>
    <scope>NUCLEOTIDE SEQUENCE [LARGE SCALE GENOMIC DNA]</scope>
    <source>
        <strain evidence="1 2">ATCC 25827</strain>
    </source>
</reference>
<organism evidence="1 2">
    <name type="scientific">Providencia stuartii ATCC 25827</name>
    <dbReference type="NCBI Taxonomy" id="471874"/>
    <lineage>
        <taxon>Bacteria</taxon>
        <taxon>Pseudomonadati</taxon>
        <taxon>Pseudomonadota</taxon>
        <taxon>Gammaproteobacteria</taxon>
        <taxon>Enterobacterales</taxon>
        <taxon>Morganellaceae</taxon>
        <taxon>Providencia</taxon>
    </lineage>
</organism>
<reference evidence="2" key="1">
    <citation type="submission" date="2008-04" db="EMBL/GenBank/DDBJ databases">
        <title>Draft genome sequence of Providencia stuartii (ATCC 25827).</title>
        <authorList>
            <person name="Sudarsanam P."/>
            <person name="Ley R."/>
            <person name="Guruge J."/>
            <person name="Turnbaugh P.J."/>
            <person name="Mahowald M."/>
            <person name="Liep D."/>
            <person name="Gordon J."/>
        </authorList>
    </citation>
    <scope>NUCLEOTIDE SEQUENCE [LARGE SCALE GENOMIC DNA]</scope>
    <source>
        <strain evidence="2">ATCC 25827</strain>
    </source>
</reference>
<evidence type="ECO:0000313" key="2">
    <source>
        <dbReference type="Proteomes" id="UP000004506"/>
    </source>
</evidence>
<reference evidence="2" key="2">
    <citation type="submission" date="2008-04" db="EMBL/GenBank/DDBJ databases">
        <title>Draft genome sequence of Providencia stuartii(ATCC 25827).</title>
        <authorList>
            <person name="Sudarsanam P."/>
            <person name="Ley R."/>
            <person name="Guruge J."/>
            <person name="Turnbaugh P.J."/>
            <person name="Mahowald M."/>
            <person name="Liep D."/>
            <person name="Gordon J."/>
        </authorList>
    </citation>
    <scope>NUCLEOTIDE SEQUENCE [LARGE SCALE GENOMIC DNA]</scope>
    <source>
        <strain evidence="2">ATCC 25827</strain>
    </source>
</reference>
<evidence type="ECO:0000313" key="1">
    <source>
        <dbReference type="EMBL" id="EDU58625.1"/>
    </source>
</evidence>
<sequence length="66" mass="7826">MPLSEQVIDLLKQTHPISGSYQYIFPSRTDYRKHIPDMALNTMIRRMGYSGRHRPRLQAHNEHHPT</sequence>
<dbReference type="Proteomes" id="UP000004506">
    <property type="component" value="Unassembled WGS sequence"/>
</dbReference>
<evidence type="ECO:0008006" key="3">
    <source>
        <dbReference type="Google" id="ProtNLM"/>
    </source>
</evidence>
<dbReference type="AlphaFoldDB" id="A0AA86YK18"/>
<comment type="caution">
    <text evidence="1">The sequence shown here is derived from an EMBL/GenBank/DDBJ whole genome shotgun (WGS) entry which is preliminary data.</text>
</comment>
<protein>
    <recommendedName>
        <fullName evidence="3">Integrase</fullName>
    </recommendedName>
</protein>
<gene>
    <name evidence="1" type="ORF">PROSTU_01802</name>
</gene>
<name>A0AA86YK18_PROST</name>